<comment type="caution">
    <text evidence="2">The sequence shown here is derived from an EMBL/GenBank/DDBJ whole genome shotgun (WGS) entry which is preliminary data.</text>
</comment>
<name>A0A7J6I7R5_CANSA</name>
<evidence type="ECO:0000313" key="3">
    <source>
        <dbReference type="Proteomes" id="UP000583929"/>
    </source>
</evidence>
<keyword evidence="1" id="KW-0472">Membrane</keyword>
<organism evidence="2 3">
    <name type="scientific">Cannabis sativa</name>
    <name type="common">Hemp</name>
    <name type="synonym">Marijuana</name>
    <dbReference type="NCBI Taxonomy" id="3483"/>
    <lineage>
        <taxon>Eukaryota</taxon>
        <taxon>Viridiplantae</taxon>
        <taxon>Streptophyta</taxon>
        <taxon>Embryophyta</taxon>
        <taxon>Tracheophyta</taxon>
        <taxon>Spermatophyta</taxon>
        <taxon>Magnoliopsida</taxon>
        <taxon>eudicotyledons</taxon>
        <taxon>Gunneridae</taxon>
        <taxon>Pentapetalae</taxon>
        <taxon>rosids</taxon>
        <taxon>fabids</taxon>
        <taxon>Rosales</taxon>
        <taxon>Cannabaceae</taxon>
        <taxon>Cannabis</taxon>
    </lineage>
</organism>
<keyword evidence="3" id="KW-1185">Reference proteome</keyword>
<dbReference type="AlphaFoldDB" id="A0A7J6I7R5"/>
<keyword evidence="1" id="KW-1133">Transmembrane helix</keyword>
<proteinExistence type="predicted"/>
<sequence>MDEKKTTMMTEFFVSSTRGEKWAHNWEKLDIILLMLEFSERLNVSISFVVVLIILLFDYTIVDNVLGFLTLLHSLVASDRYHASLSNFNISRYKIHKLLLGSFDKLWQKSLGLIDSYLLPLRVCSEGECQWHCLRK</sequence>
<evidence type="ECO:0000313" key="2">
    <source>
        <dbReference type="EMBL" id="KAF4403356.1"/>
    </source>
</evidence>
<dbReference type="EMBL" id="JAATIQ010000004">
    <property type="protein sequence ID" value="KAF4403356.1"/>
    <property type="molecule type" value="Genomic_DNA"/>
</dbReference>
<protein>
    <submittedName>
        <fullName evidence="2">Uncharacterized protein</fullName>
    </submittedName>
</protein>
<evidence type="ECO:0000256" key="1">
    <source>
        <dbReference type="SAM" id="Phobius"/>
    </source>
</evidence>
<gene>
    <name evidence="2" type="ORF">G4B88_008002</name>
</gene>
<dbReference type="Proteomes" id="UP000583929">
    <property type="component" value="Unassembled WGS sequence"/>
</dbReference>
<feature type="transmembrane region" description="Helical" evidence="1">
    <location>
        <begin position="42"/>
        <end position="62"/>
    </location>
</feature>
<accession>A0A7J6I7R5</accession>
<keyword evidence="1" id="KW-0812">Transmembrane</keyword>
<reference evidence="2 3" key="1">
    <citation type="journal article" date="2020" name="bioRxiv">
        <title>Sequence and annotation of 42 cannabis genomes reveals extensive copy number variation in cannabinoid synthesis and pathogen resistance genes.</title>
        <authorList>
            <person name="Mckernan K.J."/>
            <person name="Helbert Y."/>
            <person name="Kane L.T."/>
            <person name="Ebling H."/>
            <person name="Zhang L."/>
            <person name="Liu B."/>
            <person name="Eaton Z."/>
            <person name="Mclaughlin S."/>
            <person name="Kingan S."/>
            <person name="Baybayan P."/>
            <person name="Concepcion G."/>
            <person name="Jordan M."/>
            <person name="Riva A."/>
            <person name="Barbazuk W."/>
            <person name="Harkins T."/>
        </authorList>
    </citation>
    <scope>NUCLEOTIDE SEQUENCE [LARGE SCALE GENOMIC DNA]</scope>
    <source>
        <strain evidence="3">cv. Jamaican Lion 4</strain>
        <tissue evidence="2">Leaf</tissue>
    </source>
</reference>